<reference evidence="11" key="2">
    <citation type="submission" date="2020-11" db="EMBL/GenBank/DDBJ databases">
        <authorList>
            <person name="McCartney M.A."/>
            <person name="Auch B."/>
            <person name="Kono T."/>
            <person name="Mallez S."/>
            <person name="Becker A."/>
            <person name="Gohl D.M."/>
            <person name="Silverstein K.A.T."/>
            <person name="Koren S."/>
            <person name="Bechman K.B."/>
            <person name="Herman A."/>
            <person name="Abrahante J.E."/>
            <person name="Garbe J."/>
        </authorList>
    </citation>
    <scope>NUCLEOTIDE SEQUENCE</scope>
    <source>
        <strain evidence="11">Duluth1</strain>
        <tissue evidence="11">Whole animal</tissue>
    </source>
</reference>
<protein>
    <recommendedName>
        <fullName evidence="10">Peptidase M12B domain-containing protein</fullName>
    </recommendedName>
</protein>
<evidence type="ECO:0000313" key="12">
    <source>
        <dbReference type="Proteomes" id="UP000828390"/>
    </source>
</evidence>
<feature type="binding site" evidence="8">
    <location>
        <position position="367"/>
    </location>
    <ligand>
        <name>Zn(2+)</name>
        <dbReference type="ChEBI" id="CHEBI:29105"/>
        <note>catalytic</note>
    </ligand>
</feature>
<evidence type="ECO:0000256" key="4">
    <source>
        <dbReference type="ARBA" id="ARBA00022833"/>
    </source>
</evidence>
<dbReference type="InterPro" id="IPR024079">
    <property type="entry name" value="MetalloPept_cat_dom_sf"/>
</dbReference>
<dbReference type="PANTHER" id="PTHR11905">
    <property type="entry name" value="ADAM A DISINTEGRIN AND METALLOPROTEASE DOMAIN"/>
    <property type="match status" value="1"/>
</dbReference>
<evidence type="ECO:0000256" key="7">
    <source>
        <dbReference type="ARBA" id="ARBA00023180"/>
    </source>
</evidence>
<feature type="binding site" evidence="8">
    <location>
        <position position="377"/>
    </location>
    <ligand>
        <name>Zn(2+)</name>
        <dbReference type="ChEBI" id="CHEBI:29105"/>
        <note>catalytic</note>
    </ligand>
</feature>
<feature type="active site" evidence="8">
    <location>
        <position position="368"/>
    </location>
</feature>
<dbReference type="GO" id="GO:0004222">
    <property type="term" value="F:metalloendopeptidase activity"/>
    <property type="evidence" value="ECO:0007669"/>
    <property type="project" value="InterPro"/>
</dbReference>
<comment type="caution">
    <text evidence="8">Lacks conserved residue(s) required for the propagation of feature annotation.</text>
</comment>
<keyword evidence="5" id="KW-0482">Metalloprotease</keyword>
<keyword evidence="2 8" id="KW-0479">Metal-binding</keyword>
<dbReference type="InterPro" id="IPR001590">
    <property type="entry name" value="Peptidase_M12B"/>
</dbReference>
<feature type="domain" description="Peptidase M12B" evidence="10">
    <location>
        <begin position="193"/>
        <end position="426"/>
    </location>
</feature>
<dbReference type="Pfam" id="PF01421">
    <property type="entry name" value="Reprolysin"/>
    <property type="match status" value="1"/>
</dbReference>
<evidence type="ECO:0000313" key="11">
    <source>
        <dbReference type="EMBL" id="KAH3839661.1"/>
    </source>
</evidence>
<evidence type="ECO:0000259" key="10">
    <source>
        <dbReference type="PROSITE" id="PS50215"/>
    </source>
</evidence>
<evidence type="ECO:0000256" key="5">
    <source>
        <dbReference type="ARBA" id="ARBA00023049"/>
    </source>
</evidence>
<keyword evidence="7" id="KW-0325">Glycoprotein</keyword>
<evidence type="ECO:0000256" key="3">
    <source>
        <dbReference type="ARBA" id="ARBA00022801"/>
    </source>
</evidence>
<dbReference type="SUPFAM" id="SSF55486">
    <property type="entry name" value="Metalloproteases ('zincins'), catalytic domain"/>
    <property type="match status" value="1"/>
</dbReference>
<proteinExistence type="predicted"/>
<keyword evidence="3" id="KW-0378">Hydrolase</keyword>
<dbReference type="Proteomes" id="UP000828390">
    <property type="component" value="Unassembled WGS sequence"/>
</dbReference>
<evidence type="ECO:0000256" key="6">
    <source>
        <dbReference type="ARBA" id="ARBA00023157"/>
    </source>
</evidence>
<evidence type="ECO:0000256" key="1">
    <source>
        <dbReference type="ARBA" id="ARBA00022670"/>
    </source>
</evidence>
<evidence type="ECO:0000256" key="9">
    <source>
        <dbReference type="SAM" id="MobiDB-lite"/>
    </source>
</evidence>
<dbReference type="EMBL" id="JAIWYP010000004">
    <property type="protein sequence ID" value="KAH3839661.1"/>
    <property type="molecule type" value="Genomic_DNA"/>
</dbReference>
<gene>
    <name evidence="11" type="ORF">DPMN_113093</name>
</gene>
<evidence type="ECO:0000256" key="8">
    <source>
        <dbReference type="PROSITE-ProRule" id="PRU00276"/>
    </source>
</evidence>
<name>A0A9D4KHC1_DREPO</name>
<dbReference type="AlphaFoldDB" id="A0A9D4KHC1"/>
<evidence type="ECO:0000256" key="2">
    <source>
        <dbReference type="ARBA" id="ARBA00022723"/>
    </source>
</evidence>
<keyword evidence="1" id="KW-0645">Protease</keyword>
<dbReference type="PANTHER" id="PTHR11905:SF159">
    <property type="entry name" value="ADAM METALLOPROTEASE"/>
    <property type="match status" value="1"/>
</dbReference>
<sequence>MCLPVDSFPFRHVPLHVQDNVKITISSTQRQTRSSQFPDILPNVLDVSFTSAVSDAILKLTRIYDITDDVPIVLLQDGTFRSHRLVDAQKVAYYEDASQGAVFMVWERTSGSSNEKNSENLQFFGTFHSDDSEYLVQPPELETGSHTLGPVEDVNSFNSDFLLDPNFEQAKLNESINNATEGARIKRDTTAPYEVEIFFVIDFGLYQFWYNQTTGTESWYARKAQTLSTIKQFYTFVLNAMNIRYQSVTGSGYTISLRHAGIFIADAKEAMPFVENHKLFFDGKSRPAFDADVVLPAFTDWGNSNLSTLFSYDHAMLFTYYDMGVYTNGSFSSNTLGYAYVSGACTHRKYSINEDEFDAKIATIAAHEVGHNLGAKHDGDNNDCPTDYGNVMDAYAQGVNSNSTITKRRFVFSTCSMRYFTMYIEQLNSANTNCYNSVTANYNTSDIDSYLSDLAGQVYPPDTQCQFIRGRNSALYRGHYNGNYSSICTRMSCIDSGGSSIYYHLAWEGTTCGNGKICQGGSCVSHPKAPPVSNETCPFDDTPRMFTESNQTCKEIISSSNNSYQCYNEYYNEECCSTCNRVKEEYRHLTDCSYGDKASWCSTLSLRGCYSNADQCCQSCPARALSNPNCTYGDKQIWCSTLSLSGCYYNADECCQSCPARALSNPNCTYGDKASWCSTLSLRGCYSNADQCCQSCPARALSIPNCPYGDRYTDCNVTSCPSYTEEARNVECCLTCAPATTTTATTATTTAATITTTAATTTATEATTTAAPITTTAAPTPITAALTTTTAAPTTTTAATTTTTAATSTTTAATTTITADPITTTVAPTTPTAATTTTTAAPYPTIAAITTAADTTTITAATTTAIPTPKTADPTTTTAAPTTTTAVHTTTTAAATTTTAAFTTTPSDTTTTTATLTTTTAAPTTTTATPTTTTATHTNTTAVRTTTTAAPTTTNAVPTTTTAAHITTTAAPTTATAAPTTTTATPTTTTAASTTTTEASTTTTEASTTTTASPTTTTAAPTTTTAAPTTTTDAPTTTTATPTTTTAAHTTTTAAPTTTTAAPSTTTAVPTATTASQTTTTAAPTTTTAAPTTTTAVPTTTTAAPTTTTAAPTTTTAATTTTTAATTNTIAATTTITAASTTTTAASTTTTAATTTTTAAPTISTVATTTTAADTTTTTSATTTTNAATTTTTALTTTDNIEASTSTTAATTATTAVLTTTTAAPTNTTAAYSTSTAAPTTTTAASYNYNCSFYHYN</sequence>
<dbReference type="GO" id="GO:0046872">
    <property type="term" value="F:metal ion binding"/>
    <property type="evidence" value="ECO:0007669"/>
    <property type="project" value="UniProtKB-KW"/>
</dbReference>
<dbReference type="Pfam" id="PF17771">
    <property type="entry name" value="ADAMTS_CR_2"/>
    <property type="match status" value="1"/>
</dbReference>
<keyword evidence="4 8" id="KW-0862">Zinc</keyword>
<dbReference type="Gene3D" id="3.40.1620.60">
    <property type="match status" value="1"/>
</dbReference>
<accession>A0A9D4KHC1</accession>
<comment type="caution">
    <text evidence="11">The sequence shown here is derived from an EMBL/GenBank/DDBJ whole genome shotgun (WGS) entry which is preliminary data.</text>
</comment>
<organism evidence="11 12">
    <name type="scientific">Dreissena polymorpha</name>
    <name type="common">Zebra mussel</name>
    <name type="synonym">Mytilus polymorpha</name>
    <dbReference type="NCBI Taxonomy" id="45954"/>
    <lineage>
        <taxon>Eukaryota</taxon>
        <taxon>Metazoa</taxon>
        <taxon>Spiralia</taxon>
        <taxon>Lophotrochozoa</taxon>
        <taxon>Mollusca</taxon>
        <taxon>Bivalvia</taxon>
        <taxon>Autobranchia</taxon>
        <taxon>Heteroconchia</taxon>
        <taxon>Euheterodonta</taxon>
        <taxon>Imparidentia</taxon>
        <taxon>Neoheterodontei</taxon>
        <taxon>Myida</taxon>
        <taxon>Dreissenoidea</taxon>
        <taxon>Dreissenidae</taxon>
        <taxon>Dreissena</taxon>
    </lineage>
</organism>
<dbReference type="InterPro" id="IPR041645">
    <property type="entry name" value="ADAMTS_CR_2"/>
</dbReference>
<dbReference type="PROSITE" id="PS50215">
    <property type="entry name" value="ADAM_MEPRO"/>
    <property type="match status" value="1"/>
</dbReference>
<keyword evidence="6" id="KW-1015">Disulfide bond</keyword>
<dbReference type="Gene3D" id="3.40.390.10">
    <property type="entry name" value="Collagenase (Catalytic Domain)"/>
    <property type="match status" value="1"/>
</dbReference>
<reference evidence="11" key="1">
    <citation type="journal article" date="2019" name="bioRxiv">
        <title>The Genome of the Zebra Mussel, Dreissena polymorpha: A Resource for Invasive Species Research.</title>
        <authorList>
            <person name="McCartney M.A."/>
            <person name="Auch B."/>
            <person name="Kono T."/>
            <person name="Mallez S."/>
            <person name="Zhang Y."/>
            <person name="Obille A."/>
            <person name="Becker A."/>
            <person name="Abrahante J.E."/>
            <person name="Garbe J."/>
            <person name="Badalamenti J.P."/>
            <person name="Herman A."/>
            <person name="Mangelson H."/>
            <person name="Liachko I."/>
            <person name="Sullivan S."/>
            <person name="Sone E.D."/>
            <person name="Koren S."/>
            <person name="Silverstein K.A.T."/>
            <person name="Beckman K.B."/>
            <person name="Gohl D.M."/>
        </authorList>
    </citation>
    <scope>NUCLEOTIDE SEQUENCE</scope>
    <source>
        <strain evidence="11">Duluth1</strain>
        <tissue evidence="11">Whole animal</tissue>
    </source>
</reference>
<dbReference type="GO" id="GO:0006509">
    <property type="term" value="P:membrane protein ectodomain proteolysis"/>
    <property type="evidence" value="ECO:0007669"/>
    <property type="project" value="TreeGrafter"/>
</dbReference>
<feature type="binding site" evidence="8">
    <location>
        <position position="371"/>
    </location>
    <ligand>
        <name>Zn(2+)</name>
        <dbReference type="ChEBI" id="CHEBI:29105"/>
        <note>catalytic</note>
    </ligand>
</feature>
<feature type="region of interest" description="Disordered" evidence="9">
    <location>
        <begin position="969"/>
        <end position="1115"/>
    </location>
</feature>
<keyword evidence="12" id="KW-1185">Reference proteome</keyword>